<keyword evidence="1 3" id="KW-0808">Transferase</keyword>
<evidence type="ECO:0000313" key="4">
    <source>
        <dbReference type="Proteomes" id="UP001165275"/>
    </source>
</evidence>
<reference evidence="3" key="1">
    <citation type="submission" date="2021-04" db="EMBL/GenBank/DDBJ databases">
        <title>Genome sequence of Serratia sp. arafor3.</title>
        <authorList>
            <person name="Besaury L."/>
        </authorList>
    </citation>
    <scope>NUCLEOTIDE SEQUENCE</scope>
    <source>
        <strain evidence="3">Arafor3</strain>
    </source>
</reference>
<dbReference type="RefSeq" id="WP_248947746.1">
    <property type="nucleotide sequence ID" value="NZ_JAGQDC010000035.1"/>
</dbReference>
<dbReference type="InterPro" id="IPR001296">
    <property type="entry name" value="Glyco_trans_1"/>
</dbReference>
<dbReference type="Proteomes" id="UP001165275">
    <property type="component" value="Unassembled WGS sequence"/>
</dbReference>
<dbReference type="Pfam" id="PF00534">
    <property type="entry name" value="Glycos_transf_1"/>
    <property type="match status" value="3"/>
</dbReference>
<feature type="domain" description="Glycosyl transferase family 1" evidence="2">
    <location>
        <begin position="622"/>
        <end position="793"/>
    </location>
</feature>
<protein>
    <submittedName>
        <fullName evidence="3">Glycosyltransferase</fullName>
        <ecNumber evidence="3">2.4.-.-</ecNumber>
    </submittedName>
</protein>
<dbReference type="EMBL" id="JAGQDC010000035">
    <property type="protein sequence ID" value="MCL1031821.1"/>
    <property type="molecule type" value="Genomic_DNA"/>
</dbReference>
<accession>A0ABT0KIG5</accession>
<evidence type="ECO:0000259" key="2">
    <source>
        <dbReference type="Pfam" id="PF00534"/>
    </source>
</evidence>
<comment type="caution">
    <text evidence="3">The sequence shown here is derived from an EMBL/GenBank/DDBJ whole genome shotgun (WGS) entry which is preliminary data.</text>
</comment>
<keyword evidence="4" id="KW-1185">Reference proteome</keyword>
<keyword evidence="3" id="KW-0328">Glycosyltransferase</keyword>
<proteinExistence type="predicted"/>
<organism evidence="3 4">
    <name type="scientific">Serratia silvae</name>
    <dbReference type="NCBI Taxonomy" id="2824122"/>
    <lineage>
        <taxon>Bacteria</taxon>
        <taxon>Pseudomonadati</taxon>
        <taxon>Pseudomonadota</taxon>
        <taxon>Gammaproteobacteria</taxon>
        <taxon>Enterobacterales</taxon>
        <taxon>Yersiniaceae</taxon>
        <taxon>Serratia</taxon>
    </lineage>
</organism>
<dbReference type="CDD" id="cd03801">
    <property type="entry name" value="GT4_PimA-like"/>
    <property type="match status" value="1"/>
</dbReference>
<evidence type="ECO:0000256" key="1">
    <source>
        <dbReference type="ARBA" id="ARBA00022679"/>
    </source>
</evidence>
<dbReference type="CDD" id="cd03809">
    <property type="entry name" value="GT4_MtfB-like"/>
    <property type="match status" value="2"/>
</dbReference>
<dbReference type="PANTHER" id="PTHR46401">
    <property type="entry name" value="GLYCOSYLTRANSFERASE WBBK-RELATED"/>
    <property type="match status" value="1"/>
</dbReference>
<dbReference type="PANTHER" id="PTHR46401:SF2">
    <property type="entry name" value="GLYCOSYLTRANSFERASE WBBK-RELATED"/>
    <property type="match status" value="1"/>
</dbReference>
<feature type="domain" description="Glycosyl transferase family 1" evidence="2">
    <location>
        <begin position="222"/>
        <end position="381"/>
    </location>
</feature>
<name>A0ABT0KIG5_9GAMM</name>
<sequence>MRIVIDMQGLQATNGKRGIGRYTSDLVKRMLELKEQHEVILLLNGLLLDSIDSIRREFSRYLPIENIQVWSAIGPVSAIDKSNDARRDICEKIREDFITKLSPDILLVTSLFEGLPDDAVTSIGNLNTKVPTAVILYDLIPFIHKDIYLKDDVVEQWYLDKIDHLRRADLLLSISNSSRGEAIRYLGFNESNVVNISTACDEGFRKITQTENERLSLVNKYNLDTPYIMYTGGIDHRKNIEGLLKAYSLLPVSLRLKHQLAIICSIQDIERDRLAQLCKSFGLKKQDVIFTGYVPEADLIGLYNNCYCFVFPSWHEGFGLPVLEAMCCGKAVIGGNLSSIPEVIGCEEALFDPYDNQQIAAKLERLLVDEDFKASLEKHAESQSLIFSWDISAKLAWDALEKFHAKNLTQKLPCLPFVSANRKRLAYVSPLPPAKSGIADYSAELISELSRHYSIDVVVDQDDAVSEPYIIANCNIRSVQYFEGHSAQYDRILYHFGNSAFHGHMFQLLNDYPGVVVLHDFFISGVVAHIDVATSQYPGVWSQELHKSGGWPAVYMRYHAKDTADVVYKYPCNISVLQNSMGVIVHSDFSRRLASKLYGHTIASDWTLIPHLRVPVYDIPRKLARKKLGISENAFLVCSFGLLGPTKLNHKLLSAWINSPLSEHEECHLVFVGENHSGTYGSDLQQLIKKSKCGKRIKITGWAEVESYKMWLAAADVGVQLRTLSRGETSGTVLDCMNYGLATIVNANGSMADLDEFSVVKLADEFLESELVDTLTSLYNDENYRERLKAAAISKIRTAHHPRTCAEEYKTAIESFYGESHHSAQKLIGRIVRDAEHDISAEYLRLSTAIAKNYEPEPRKKQLFVDVSELVQRDAKSGIQRVVRAVLNQLLHNPPEGWIVEPIYATEMSTGYRYARKFTCQFLDIPSDWTGDSPIEAWQGDVFLGLDLQPNIVQSKQDFLREMHRRGVKVHFVVYDLLPILAPESFFPGAKGTYESWLSCITQFDGAICISQTVANELTNWVSTAYPNRVDYFDIQWFHLGADLVNSVPSNGEFVDSANVLEKMASRPTFLMVSTIEPRKQHTQVLDAFEILWKNGKNINLVIVGKQGWMVEQLIERLSTHKELNNRLFWLSGVSDEYLERVYRAANCLILASSGEGFGLPLIEAAQYNVPIIARDIPVFREVAGDSAFYFNGMSAGSLATAIDEWCKLESIAGVPDVTSLKWLTWEQSAKQLLNVFLK</sequence>
<dbReference type="Gene3D" id="3.40.50.2000">
    <property type="entry name" value="Glycogen Phosphorylase B"/>
    <property type="match status" value="4"/>
</dbReference>
<evidence type="ECO:0000313" key="3">
    <source>
        <dbReference type="EMBL" id="MCL1031821.1"/>
    </source>
</evidence>
<gene>
    <name evidence="3" type="ORF">KAJ71_22770</name>
</gene>
<dbReference type="SUPFAM" id="SSF53756">
    <property type="entry name" value="UDP-Glycosyltransferase/glycogen phosphorylase"/>
    <property type="match status" value="3"/>
</dbReference>
<dbReference type="EC" id="2.4.-.-" evidence="3"/>
<dbReference type="GO" id="GO:0016757">
    <property type="term" value="F:glycosyltransferase activity"/>
    <property type="evidence" value="ECO:0007669"/>
    <property type="project" value="UniProtKB-KW"/>
</dbReference>
<feature type="domain" description="Glycosyl transferase family 1" evidence="2">
    <location>
        <begin position="1064"/>
        <end position="1210"/>
    </location>
</feature>